<protein>
    <submittedName>
        <fullName evidence="2">Uncharacterized protein</fullName>
    </submittedName>
</protein>
<comment type="caution">
    <text evidence="2">The sequence shown here is derived from an EMBL/GenBank/DDBJ whole genome shotgun (WGS) entry which is preliminary data.</text>
</comment>
<evidence type="ECO:0000313" key="3">
    <source>
        <dbReference type="Proteomes" id="UP000055019"/>
    </source>
</evidence>
<dbReference type="Pfam" id="PF19549">
    <property type="entry name" value="DUF6072"/>
    <property type="match status" value="1"/>
</dbReference>
<dbReference type="Proteomes" id="UP000055019">
    <property type="component" value="Unassembled WGS sequence"/>
</dbReference>
<feature type="compositionally biased region" description="Polar residues" evidence="1">
    <location>
        <begin position="7"/>
        <end position="28"/>
    </location>
</feature>
<dbReference type="OrthoDB" id="9134776at2"/>
<dbReference type="RefSeq" id="WP_061148944.1">
    <property type="nucleotide sequence ID" value="NZ_FCOM02000021.1"/>
</dbReference>
<evidence type="ECO:0000313" key="2">
    <source>
        <dbReference type="EMBL" id="SAL73608.1"/>
    </source>
</evidence>
<sequence>MKDNLAVASTPQTETVESRQGTVVSSRSPVTNGVKLVGEAFVPGASLLMDGKVVNGAAHVAAGIGIKMLFGPAGLLLAAADSYSKSVTDKYLWDHVGDLVSKAKDTREARKTRKAESPIVTTDAE</sequence>
<dbReference type="InterPro" id="IPR045718">
    <property type="entry name" value="DUF6072"/>
</dbReference>
<dbReference type="AlphaFoldDB" id="A0A158JXR2"/>
<gene>
    <name evidence="2" type="ORF">AWB74_04515</name>
</gene>
<dbReference type="EMBL" id="FCOM02000021">
    <property type="protein sequence ID" value="SAL73608.1"/>
    <property type="molecule type" value="Genomic_DNA"/>
</dbReference>
<accession>A0A158JXR2</accession>
<feature type="region of interest" description="Disordered" evidence="1">
    <location>
        <begin position="103"/>
        <end position="125"/>
    </location>
</feature>
<reference evidence="2" key="1">
    <citation type="submission" date="2016-01" db="EMBL/GenBank/DDBJ databases">
        <authorList>
            <person name="Peeters C."/>
        </authorList>
    </citation>
    <scope>NUCLEOTIDE SEQUENCE [LARGE SCALE GENOMIC DNA]</scope>
    <source>
        <strain evidence="2">LMG 29317</strain>
    </source>
</reference>
<proteinExistence type="predicted"/>
<evidence type="ECO:0000256" key="1">
    <source>
        <dbReference type="SAM" id="MobiDB-lite"/>
    </source>
</evidence>
<organism evidence="2 3">
    <name type="scientific">Caballeronia arvi</name>
    <dbReference type="NCBI Taxonomy" id="1777135"/>
    <lineage>
        <taxon>Bacteria</taxon>
        <taxon>Pseudomonadati</taxon>
        <taxon>Pseudomonadota</taxon>
        <taxon>Betaproteobacteria</taxon>
        <taxon>Burkholderiales</taxon>
        <taxon>Burkholderiaceae</taxon>
        <taxon>Caballeronia</taxon>
    </lineage>
</organism>
<name>A0A158JXR2_9BURK</name>
<feature type="region of interest" description="Disordered" evidence="1">
    <location>
        <begin position="1"/>
        <end position="28"/>
    </location>
</feature>
<keyword evidence="3" id="KW-1185">Reference proteome</keyword>